<keyword evidence="9" id="KW-1185">Reference proteome</keyword>
<evidence type="ECO:0000256" key="3">
    <source>
        <dbReference type="ARBA" id="ARBA00022630"/>
    </source>
</evidence>
<organism evidence="8 9">
    <name type="scientific">Pseudoalteromonas caenipelagi</name>
    <dbReference type="NCBI Taxonomy" id="2726988"/>
    <lineage>
        <taxon>Bacteria</taxon>
        <taxon>Pseudomonadati</taxon>
        <taxon>Pseudomonadota</taxon>
        <taxon>Gammaproteobacteria</taxon>
        <taxon>Alteromonadales</taxon>
        <taxon>Pseudoalteromonadaceae</taxon>
        <taxon>Pseudoalteromonas</taxon>
    </lineage>
</organism>
<gene>
    <name evidence="8" type="ORF">HG263_07395</name>
</gene>
<accession>A0A849VBH8</accession>
<evidence type="ECO:0000313" key="8">
    <source>
        <dbReference type="EMBL" id="NOU50365.1"/>
    </source>
</evidence>
<dbReference type="InterPro" id="IPR033878">
    <property type="entry name" value="NfsB-like"/>
</dbReference>
<comment type="similarity">
    <text evidence="2">Belongs to the nitroreductase family.</text>
</comment>
<reference evidence="8 9" key="1">
    <citation type="submission" date="2020-04" db="EMBL/GenBank/DDBJ databases">
        <title>Pseudoalteromonas caenipelagi sp. nov., isolated from a tidal flat.</title>
        <authorList>
            <person name="Park S."/>
            <person name="Yoon J.-H."/>
        </authorList>
    </citation>
    <scope>NUCLEOTIDE SEQUENCE [LARGE SCALE GENOMIC DNA]</scope>
    <source>
        <strain evidence="8 9">JBTF-M23</strain>
    </source>
</reference>
<sequence>MQAESFTHLQPMLQWRYAVRRFSDEIVSDAKLNQILKDTRLSPSSFGLQPYKLLVITDNEIKNKLVEASYGQEKIAQNSHLLILSADMSSITTMVEQYILRYSLHTDLIGKKLSAMKQTMLSAVSGFDVQQQYQWASEQAYIALSTLLLSAASLKVDACPVGGIDKAKYDQILKLDQAKLKTVIACPIGYRHPLDYVAHVNKVRKPIEDLVIKVE</sequence>
<keyword evidence="6" id="KW-0560">Oxidoreductase</keyword>
<keyword evidence="4" id="KW-0288">FMN</keyword>
<comment type="cofactor">
    <cofactor evidence="1">
        <name>FMN</name>
        <dbReference type="ChEBI" id="CHEBI:58210"/>
    </cofactor>
</comment>
<dbReference type="InterPro" id="IPR029479">
    <property type="entry name" value="Nitroreductase"/>
</dbReference>
<dbReference type="AlphaFoldDB" id="A0A849VBH8"/>
<evidence type="ECO:0000256" key="2">
    <source>
        <dbReference type="ARBA" id="ARBA00007118"/>
    </source>
</evidence>
<dbReference type="PANTHER" id="PTHR43673">
    <property type="entry name" value="NAD(P)H NITROREDUCTASE YDGI-RELATED"/>
    <property type="match status" value="1"/>
</dbReference>
<evidence type="ECO:0000256" key="1">
    <source>
        <dbReference type="ARBA" id="ARBA00001917"/>
    </source>
</evidence>
<dbReference type="Proteomes" id="UP000586305">
    <property type="component" value="Unassembled WGS sequence"/>
</dbReference>
<evidence type="ECO:0000313" key="9">
    <source>
        <dbReference type="Proteomes" id="UP000586305"/>
    </source>
</evidence>
<dbReference type="InterPro" id="IPR000415">
    <property type="entry name" value="Nitroreductase-like"/>
</dbReference>
<dbReference type="EMBL" id="JABBPG010000002">
    <property type="protein sequence ID" value="NOU50365.1"/>
    <property type="molecule type" value="Genomic_DNA"/>
</dbReference>
<dbReference type="Pfam" id="PF00881">
    <property type="entry name" value="Nitroreductase"/>
    <property type="match status" value="1"/>
</dbReference>
<feature type="domain" description="Nitroreductase" evidence="7">
    <location>
        <begin position="14"/>
        <end position="190"/>
    </location>
</feature>
<protein>
    <submittedName>
        <fullName evidence="8">NAD(P)H-dependent oxidoreductase</fullName>
    </submittedName>
</protein>
<dbReference type="GO" id="GO:0016491">
    <property type="term" value="F:oxidoreductase activity"/>
    <property type="evidence" value="ECO:0007669"/>
    <property type="project" value="UniProtKB-KW"/>
</dbReference>
<evidence type="ECO:0000256" key="6">
    <source>
        <dbReference type="ARBA" id="ARBA00023002"/>
    </source>
</evidence>
<name>A0A849VBH8_9GAMM</name>
<comment type="caution">
    <text evidence="8">The sequence shown here is derived from an EMBL/GenBank/DDBJ whole genome shotgun (WGS) entry which is preliminary data.</text>
</comment>
<keyword evidence="3" id="KW-0285">Flavoprotein</keyword>
<dbReference type="CDD" id="cd02149">
    <property type="entry name" value="NfsB-like"/>
    <property type="match status" value="1"/>
</dbReference>
<evidence type="ECO:0000256" key="4">
    <source>
        <dbReference type="ARBA" id="ARBA00022643"/>
    </source>
</evidence>
<dbReference type="RefSeq" id="WP_171625427.1">
    <property type="nucleotide sequence ID" value="NZ_JABBPG010000002.1"/>
</dbReference>
<keyword evidence="5" id="KW-0521">NADP</keyword>
<dbReference type="PANTHER" id="PTHR43673:SF2">
    <property type="entry name" value="NITROREDUCTASE"/>
    <property type="match status" value="1"/>
</dbReference>
<dbReference type="Gene3D" id="3.40.109.10">
    <property type="entry name" value="NADH Oxidase"/>
    <property type="match status" value="1"/>
</dbReference>
<evidence type="ECO:0000259" key="7">
    <source>
        <dbReference type="Pfam" id="PF00881"/>
    </source>
</evidence>
<proteinExistence type="inferred from homology"/>
<dbReference type="SUPFAM" id="SSF55469">
    <property type="entry name" value="FMN-dependent nitroreductase-like"/>
    <property type="match status" value="1"/>
</dbReference>
<evidence type="ECO:0000256" key="5">
    <source>
        <dbReference type="ARBA" id="ARBA00022857"/>
    </source>
</evidence>